<proteinExistence type="inferred from homology"/>
<gene>
    <name evidence="2" type="ORF">SAMN05444169_7911</name>
</gene>
<evidence type="ECO:0000313" key="3">
    <source>
        <dbReference type="Proteomes" id="UP000190675"/>
    </source>
</evidence>
<dbReference type="InterPro" id="IPR003454">
    <property type="entry name" value="MOase_MmoB_DmpM"/>
</dbReference>
<evidence type="ECO:0000313" key="2">
    <source>
        <dbReference type="EMBL" id="SHH52721.1"/>
    </source>
</evidence>
<comment type="similarity">
    <text evidence="1">Belongs to the TmoD/XamoD family.</text>
</comment>
<dbReference type="GO" id="GO:0004497">
    <property type="term" value="F:monooxygenase activity"/>
    <property type="evidence" value="ECO:0007669"/>
    <property type="project" value="UniProtKB-KW"/>
</dbReference>
<dbReference type="OrthoDB" id="2990211at2"/>
<keyword evidence="2" id="KW-0560">Oxidoreductase</keyword>
<dbReference type="Proteomes" id="UP000190675">
    <property type="component" value="Chromosome I"/>
</dbReference>
<dbReference type="RefSeq" id="WP_079571153.1">
    <property type="nucleotide sequence ID" value="NZ_LT670818.1"/>
</dbReference>
<organism evidence="2 3">
    <name type="scientific">Bradyrhizobium erythrophlei</name>
    <dbReference type="NCBI Taxonomy" id="1437360"/>
    <lineage>
        <taxon>Bacteria</taxon>
        <taxon>Pseudomonadati</taxon>
        <taxon>Pseudomonadota</taxon>
        <taxon>Alphaproteobacteria</taxon>
        <taxon>Hyphomicrobiales</taxon>
        <taxon>Nitrobacteraceae</taxon>
        <taxon>Bradyrhizobium</taxon>
    </lineage>
</organism>
<dbReference type="Pfam" id="PF02406">
    <property type="entry name" value="MmoB_DmpM"/>
    <property type="match status" value="1"/>
</dbReference>
<dbReference type="Gene3D" id="3.90.56.10">
    <property type="entry name" value="Monooxygenase component MmoB/DmpM"/>
    <property type="match status" value="1"/>
</dbReference>
<protein>
    <submittedName>
        <fullName evidence="2">Propane monooxygenase coupling protein</fullName>
    </submittedName>
</protein>
<name>A0A1M5TPV4_9BRAD</name>
<reference evidence="2 3" key="1">
    <citation type="submission" date="2016-11" db="EMBL/GenBank/DDBJ databases">
        <authorList>
            <person name="Jaros S."/>
            <person name="Januszkiewicz K."/>
            <person name="Wedrychowicz H."/>
        </authorList>
    </citation>
    <scope>NUCLEOTIDE SEQUENCE [LARGE SCALE GENOMIC DNA]</scope>
    <source>
        <strain evidence="2 3">GAS242</strain>
    </source>
</reference>
<keyword evidence="2" id="KW-0503">Monooxygenase</keyword>
<accession>A0A1M5TPV4</accession>
<sequence length="118" mass="13630">MLQEHDNIFKSMKDITFEDTISHQCGITMNDSVEARAIADVMSRHDHITVTYMPAMIRIDGDGKMEFKMDEISEELGRVMTPHLFEISTSTHYGRMVMTDDNTVILFGDMNEMMKYIV</sequence>
<dbReference type="AlphaFoldDB" id="A0A1M5TPV4"/>
<dbReference type="InterPro" id="IPR036889">
    <property type="entry name" value="mOase_MmoB_DmpM_sf"/>
</dbReference>
<dbReference type="SUPFAM" id="SSF56029">
    <property type="entry name" value="Monooxygenase (hydroxylase) regulatory protein"/>
    <property type="match status" value="1"/>
</dbReference>
<evidence type="ECO:0000256" key="1">
    <source>
        <dbReference type="ARBA" id="ARBA00006313"/>
    </source>
</evidence>
<dbReference type="EMBL" id="LT670818">
    <property type="protein sequence ID" value="SHH52721.1"/>
    <property type="molecule type" value="Genomic_DNA"/>
</dbReference>